<protein>
    <submittedName>
        <fullName evidence="1">Uncharacterized protein</fullName>
    </submittedName>
</protein>
<dbReference type="EMBL" id="PXYT01000019">
    <property type="protein sequence ID" value="PSR28677.1"/>
    <property type="molecule type" value="Genomic_DNA"/>
</dbReference>
<organism evidence="1 2">
    <name type="scientific">Sulfobacillus benefaciens</name>
    <dbReference type="NCBI Taxonomy" id="453960"/>
    <lineage>
        <taxon>Bacteria</taxon>
        <taxon>Bacillati</taxon>
        <taxon>Bacillota</taxon>
        <taxon>Clostridia</taxon>
        <taxon>Eubacteriales</taxon>
        <taxon>Clostridiales Family XVII. Incertae Sedis</taxon>
        <taxon>Sulfobacillus</taxon>
    </lineage>
</organism>
<evidence type="ECO:0000313" key="2">
    <source>
        <dbReference type="Proteomes" id="UP000242699"/>
    </source>
</evidence>
<gene>
    <name evidence="1" type="ORF">C7B43_09695</name>
</gene>
<accession>A0A2T2X2H1</accession>
<comment type="caution">
    <text evidence="1">The sequence shown here is derived from an EMBL/GenBank/DDBJ whole genome shotgun (WGS) entry which is preliminary data.</text>
</comment>
<proteinExistence type="predicted"/>
<reference evidence="1 2" key="1">
    <citation type="journal article" date="2014" name="BMC Genomics">
        <title>Comparison of environmental and isolate Sulfobacillus genomes reveals diverse carbon, sulfur, nitrogen, and hydrogen metabolisms.</title>
        <authorList>
            <person name="Justice N.B."/>
            <person name="Norman A."/>
            <person name="Brown C.T."/>
            <person name="Singh A."/>
            <person name="Thomas B.C."/>
            <person name="Banfield J.F."/>
        </authorList>
    </citation>
    <scope>NUCLEOTIDE SEQUENCE [LARGE SCALE GENOMIC DNA]</scope>
    <source>
        <strain evidence="1">AMDSBA1</strain>
    </source>
</reference>
<name>A0A2T2X2H1_9FIRM</name>
<dbReference type="Proteomes" id="UP000242699">
    <property type="component" value="Unassembled WGS sequence"/>
</dbReference>
<dbReference type="AlphaFoldDB" id="A0A2T2X2H1"/>
<evidence type="ECO:0000313" key="1">
    <source>
        <dbReference type="EMBL" id="PSR28677.1"/>
    </source>
</evidence>
<sequence length="76" mass="8417">MGLAPFCHFTALRILAVIGIEPAPSLNLSVDVEEKSRQVADILKILQQEVNEVYCTGYTGRLNMSRALEGDPYRPP</sequence>